<evidence type="ECO:0000256" key="5">
    <source>
        <dbReference type="ARBA" id="ARBA00022692"/>
    </source>
</evidence>
<keyword evidence="6 12" id="KW-1133">Transmembrane helix</keyword>
<dbReference type="EMBL" id="LWCA01000627">
    <property type="protein sequence ID" value="OAF67575.1"/>
    <property type="molecule type" value="Genomic_DNA"/>
</dbReference>
<evidence type="ECO:0000313" key="14">
    <source>
        <dbReference type="Proteomes" id="UP000078046"/>
    </source>
</evidence>
<proteinExistence type="inferred from homology"/>
<keyword evidence="7" id="KW-0969">Cilium</keyword>
<evidence type="ECO:0000256" key="4">
    <source>
        <dbReference type="ARBA" id="ARBA00022475"/>
    </source>
</evidence>
<evidence type="ECO:0000256" key="3">
    <source>
        <dbReference type="ARBA" id="ARBA00015087"/>
    </source>
</evidence>
<comment type="caution">
    <text evidence="13">The sequence shown here is derived from an EMBL/GenBank/DDBJ whole genome shotgun (WGS) entry which is preliminary data.</text>
</comment>
<keyword evidence="9" id="KW-0325">Glycoprotein</keyword>
<feature type="transmembrane region" description="Helical" evidence="12">
    <location>
        <begin position="98"/>
        <end position="117"/>
    </location>
</feature>
<evidence type="ECO:0000313" key="13">
    <source>
        <dbReference type="EMBL" id="OAF67575.1"/>
    </source>
</evidence>
<evidence type="ECO:0000256" key="6">
    <source>
        <dbReference type="ARBA" id="ARBA00022989"/>
    </source>
</evidence>
<evidence type="ECO:0000256" key="2">
    <source>
        <dbReference type="ARBA" id="ARBA00009082"/>
    </source>
</evidence>
<keyword evidence="14" id="KW-1185">Reference proteome</keyword>
<dbReference type="InterPro" id="IPR019306">
    <property type="entry name" value="TMEM231"/>
</dbReference>
<dbReference type="GO" id="GO:0060170">
    <property type="term" value="C:ciliary membrane"/>
    <property type="evidence" value="ECO:0007669"/>
    <property type="project" value="UniProtKB-SubCell"/>
</dbReference>
<keyword evidence="5 12" id="KW-0812">Transmembrane</keyword>
<comment type="subcellular location">
    <subcellularLocation>
        <location evidence="1">Cell projection</location>
        <location evidence="1">Cilium membrane</location>
        <topology evidence="1">Multi-pass membrane protein</topology>
    </subcellularLocation>
</comment>
<evidence type="ECO:0000256" key="9">
    <source>
        <dbReference type="ARBA" id="ARBA00023180"/>
    </source>
</evidence>
<dbReference type="GO" id="GO:0060271">
    <property type="term" value="P:cilium assembly"/>
    <property type="evidence" value="ECO:0007669"/>
    <property type="project" value="TreeGrafter"/>
</dbReference>
<accession>A0A177AZZ5</accession>
<evidence type="ECO:0000256" key="12">
    <source>
        <dbReference type="SAM" id="Phobius"/>
    </source>
</evidence>
<evidence type="ECO:0000256" key="7">
    <source>
        <dbReference type="ARBA" id="ARBA00023069"/>
    </source>
</evidence>
<dbReference type="Proteomes" id="UP000078046">
    <property type="component" value="Unassembled WGS sequence"/>
</dbReference>
<evidence type="ECO:0000256" key="8">
    <source>
        <dbReference type="ARBA" id="ARBA00023136"/>
    </source>
</evidence>
<keyword evidence="10" id="KW-0966">Cell projection</keyword>
<evidence type="ECO:0000256" key="11">
    <source>
        <dbReference type="ARBA" id="ARBA00024803"/>
    </source>
</evidence>
<dbReference type="AlphaFoldDB" id="A0A177AZZ5"/>
<dbReference type="OrthoDB" id="426438at2759"/>
<reference evidence="13 14" key="1">
    <citation type="submission" date="2016-04" db="EMBL/GenBank/DDBJ databases">
        <title>The genome of Intoshia linei affirms orthonectids as highly simplified spiralians.</title>
        <authorList>
            <person name="Mikhailov K.V."/>
            <person name="Slusarev G.S."/>
            <person name="Nikitin M.A."/>
            <person name="Logacheva M.D."/>
            <person name="Penin A."/>
            <person name="Aleoshin V."/>
            <person name="Panchin Y.V."/>
        </authorList>
    </citation>
    <scope>NUCLEOTIDE SEQUENCE [LARGE SCALE GENOMIC DNA]</scope>
    <source>
        <strain evidence="13">Intl2013</strain>
        <tissue evidence="13">Whole animal</tissue>
    </source>
</reference>
<evidence type="ECO:0000256" key="1">
    <source>
        <dbReference type="ARBA" id="ARBA00004272"/>
    </source>
</evidence>
<organism evidence="13 14">
    <name type="scientific">Intoshia linei</name>
    <dbReference type="NCBI Taxonomy" id="1819745"/>
    <lineage>
        <taxon>Eukaryota</taxon>
        <taxon>Metazoa</taxon>
        <taxon>Spiralia</taxon>
        <taxon>Lophotrochozoa</taxon>
        <taxon>Mesozoa</taxon>
        <taxon>Orthonectida</taxon>
        <taxon>Rhopaluridae</taxon>
        <taxon>Intoshia</taxon>
    </lineage>
</organism>
<dbReference type="Pfam" id="PF10149">
    <property type="entry name" value="TM231"/>
    <property type="match status" value="1"/>
</dbReference>
<dbReference type="PANTHER" id="PTHR14605:SF1">
    <property type="entry name" value="TRANSMEMBRANE PROTEIN 231"/>
    <property type="match status" value="1"/>
</dbReference>
<gene>
    <name evidence="13" type="ORF">A3Q56_04696</name>
</gene>
<sequence>NDVINDKPPYDSNFKLRKIQDDYIQRPLIIITKIQKLISKFAFVIACMFNEHCSYQPKLNKLIEDWQYGRIGNYTFNTEIIIDYTEQTYKHYANIWNILKWALVQYLAVAVPLWYFIDKIVAFIFNNRLMCVHELSTVGIKQD</sequence>
<feature type="non-terminal residue" evidence="13">
    <location>
        <position position="1"/>
    </location>
</feature>
<dbReference type="GO" id="GO:0035869">
    <property type="term" value="C:ciliary transition zone"/>
    <property type="evidence" value="ECO:0007669"/>
    <property type="project" value="TreeGrafter"/>
</dbReference>
<dbReference type="GO" id="GO:0032880">
    <property type="term" value="P:regulation of protein localization"/>
    <property type="evidence" value="ECO:0007669"/>
    <property type="project" value="TreeGrafter"/>
</dbReference>
<comment type="similarity">
    <text evidence="2">Belongs to the TMEM231 family.</text>
</comment>
<keyword evidence="8 12" id="KW-0472">Membrane</keyword>
<evidence type="ECO:0000256" key="10">
    <source>
        <dbReference type="ARBA" id="ARBA00023273"/>
    </source>
</evidence>
<protein>
    <recommendedName>
        <fullName evidence="3">Transmembrane protein 231</fullName>
    </recommendedName>
</protein>
<dbReference type="PANTHER" id="PTHR14605">
    <property type="entry name" value="CHST5 PROTEIN"/>
    <property type="match status" value="1"/>
</dbReference>
<name>A0A177AZZ5_9BILA</name>
<keyword evidence="4" id="KW-1003">Cell membrane</keyword>
<comment type="function">
    <text evidence="11">Transmembrane component of the tectonic-like complex, a complex localized at the transition zone of primary cilia and acting as a barrier that prevents diffusion of transmembrane proteins between the cilia and plasma membranes. Required for ciliogenesis and sonic hedgehog/SHH signaling.</text>
</comment>